<name>A0A0D7BL81_9AGAR</name>
<feature type="compositionally biased region" description="Low complexity" evidence="2">
    <location>
        <begin position="137"/>
        <end position="159"/>
    </location>
</feature>
<keyword evidence="4" id="KW-1185">Reference proteome</keyword>
<dbReference type="Proteomes" id="UP000054007">
    <property type="component" value="Unassembled WGS sequence"/>
</dbReference>
<evidence type="ECO:0000256" key="1">
    <source>
        <dbReference type="SAM" id="Coils"/>
    </source>
</evidence>
<dbReference type="AlphaFoldDB" id="A0A0D7BL81"/>
<organism evidence="3 4">
    <name type="scientific">Cylindrobasidium torrendii FP15055 ss-10</name>
    <dbReference type="NCBI Taxonomy" id="1314674"/>
    <lineage>
        <taxon>Eukaryota</taxon>
        <taxon>Fungi</taxon>
        <taxon>Dikarya</taxon>
        <taxon>Basidiomycota</taxon>
        <taxon>Agaricomycotina</taxon>
        <taxon>Agaricomycetes</taxon>
        <taxon>Agaricomycetidae</taxon>
        <taxon>Agaricales</taxon>
        <taxon>Marasmiineae</taxon>
        <taxon>Physalacriaceae</taxon>
        <taxon>Cylindrobasidium</taxon>
    </lineage>
</organism>
<feature type="region of interest" description="Disordered" evidence="2">
    <location>
        <begin position="64"/>
        <end position="161"/>
    </location>
</feature>
<proteinExistence type="predicted"/>
<dbReference type="OrthoDB" id="2895477at2759"/>
<dbReference type="EMBL" id="KN880461">
    <property type="protein sequence ID" value="KIY70899.1"/>
    <property type="molecule type" value="Genomic_DNA"/>
</dbReference>
<evidence type="ECO:0000256" key="2">
    <source>
        <dbReference type="SAM" id="MobiDB-lite"/>
    </source>
</evidence>
<accession>A0A0D7BL81</accession>
<feature type="compositionally biased region" description="Polar residues" evidence="2">
    <location>
        <begin position="75"/>
        <end position="90"/>
    </location>
</feature>
<feature type="compositionally biased region" description="Polar residues" evidence="2">
    <location>
        <begin position="97"/>
        <end position="111"/>
    </location>
</feature>
<sequence length="497" mass="54610">MPSQTRPLTLLATGSDLPTLVTESDSPIVSRAHDTDMVQAPHTPASSQVPRTVPNLNLRLSHRRNSSAPYPVSPLSPSYAMNHSTHSASPRSPLPSPYSQTPPRTPTNLQTHSRHRTVGGDSGLAPFVLDSSSTRVPLHAPSHSRSSSRSHSPAPSLSHAHPETARLLDTLKNLRAQNALLTRSLRDKHALERALESERIERSRLEEDLARAEHSTSVLAEHNRLISHHPHSPAAEAQILPVDPDSVAELQTSRAQLEAAFIEKARMEERIESLHHEMQQCLDSSANALQVERELRAEVLGRLAEREEECARLKVELRMLKMKQDKDNHSPRHSTAFSTSTASSRSTCPLTPPLQSLAPPLLSVPGTSKKTHRPLSKMLSATLLRSPSSGHFKSDTTCSVSSSGWAPDTSDFSWESQRPASAVLVSCFKTVAGTSSTAILRPICLMVHSKEYRHGLWPSVGQGFFVLHRSYIYMDLLTPLHSHNTLCTLCFISVVCV</sequence>
<feature type="coiled-coil region" evidence="1">
    <location>
        <begin position="188"/>
        <end position="215"/>
    </location>
</feature>
<keyword evidence="1" id="KW-0175">Coiled coil</keyword>
<feature type="compositionally biased region" description="Low complexity" evidence="2">
    <location>
        <begin position="334"/>
        <end position="361"/>
    </location>
</feature>
<reference evidence="3 4" key="1">
    <citation type="journal article" date="2015" name="Fungal Genet. Biol.">
        <title>Evolution of novel wood decay mechanisms in Agaricales revealed by the genome sequences of Fistulina hepatica and Cylindrobasidium torrendii.</title>
        <authorList>
            <person name="Floudas D."/>
            <person name="Held B.W."/>
            <person name="Riley R."/>
            <person name="Nagy L.G."/>
            <person name="Koehler G."/>
            <person name="Ransdell A.S."/>
            <person name="Younus H."/>
            <person name="Chow J."/>
            <person name="Chiniquy J."/>
            <person name="Lipzen A."/>
            <person name="Tritt A."/>
            <person name="Sun H."/>
            <person name="Haridas S."/>
            <person name="LaButti K."/>
            <person name="Ohm R.A."/>
            <person name="Kues U."/>
            <person name="Blanchette R.A."/>
            <person name="Grigoriev I.V."/>
            <person name="Minto R.E."/>
            <person name="Hibbett D.S."/>
        </authorList>
    </citation>
    <scope>NUCLEOTIDE SEQUENCE [LARGE SCALE GENOMIC DNA]</scope>
    <source>
        <strain evidence="3 4">FP15055 ss-10</strain>
    </source>
</reference>
<protein>
    <submittedName>
        <fullName evidence="3">Uncharacterized protein</fullName>
    </submittedName>
</protein>
<feature type="region of interest" description="Disordered" evidence="2">
    <location>
        <begin position="323"/>
        <end position="372"/>
    </location>
</feature>
<evidence type="ECO:0000313" key="4">
    <source>
        <dbReference type="Proteomes" id="UP000054007"/>
    </source>
</evidence>
<gene>
    <name evidence="3" type="ORF">CYLTODRAFT_160691</name>
</gene>
<feature type="coiled-coil region" evidence="1">
    <location>
        <begin position="250"/>
        <end position="323"/>
    </location>
</feature>
<evidence type="ECO:0000313" key="3">
    <source>
        <dbReference type="EMBL" id="KIY70899.1"/>
    </source>
</evidence>
<feature type="region of interest" description="Disordered" evidence="2">
    <location>
        <begin position="1"/>
        <end position="22"/>
    </location>
</feature>